<gene>
    <name evidence="4" type="ORF">HD593_006590</name>
</gene>
<reference evidence="4 5" key="1">
    <citation type="submission" date="2020-08" db="EMBL/GenBank/DDBJ databases">
        <title>Sequencing the genomes of 1000 actinobacteria strains.</title>
        <authorList>
            <person name="Klenk H.-P."/>
        </authorList>
    </citation>
    <scope>NUCLEOTIDE SEQUENCE [LARGE SCALE GENOMIC DNA]</scope>
    <source>
        <strain evidence="4 5">DSM 43768</strain>
    </source>
</reference>
<evidence type="ECO:0000313" key="5">
    <source>
        <dbReference type="Proteomes" id="UP000565579"/>
    </source>
</evidence>
<dbReference type="Pfam" id="PF00196">
    <property type="entry name" value="GerE"/>
    <property type="match status" value="1"/>
</dbReference>
<dbReference type="PROSITE" id="PS00622">
    <property type="entry name" value="HTH_LUXR_1"/>
    <property type="match status" value="1"/>
</dbReference>
<dbReference type="EMBL" id="JACHMI010000001">
    <property type="protein sequence ID" value="MBB6551795.1"/>
    <property type="molecule type" value="Genomic_DNA"/>
</dbReference>
<evidence type="ECO:0000256" key="2">
    <source>
        <dbReference type="ARBA" id="ARBA00022840"/>
    </source>
</evidence>
<dbReference type="InterPro" id="IPR016032">
    <property type="entry name" value="Sig_transdc_resp-reg_C-effctor"/>
</dbReference>
<proteinExistence type="predicted"/>
<keyword evidence="2" id="KW-0067">ATP-binding</keyword>
<dbReference type="InterPro" id="IPR000792">
    <property type="entry name" value="Tscrpt_reg_LuxR_C"/>
</dbReference>
<dbReference type="GO" id="GO:0004016">
    <property type="term" value="F:adenylate cyclase activity"/>
    <property type="evidence" value="ECO:0007669"/>
    <property type="project" value="TreeGrafter"/>
</dbReference>
<feature type="domain" description="HTH luxR-type" evidence="3">
    <location>
        <begin position="841"/>
        <end position="904"/>
    </location>
</feature>
<keyword evidence="5" id="KW-1185">Reference proteome</keyword>
<accession>A0A7X0NY65</accession>
<dbReference type="SUPFAM" id="SSF46894">
    <property type="entry name" value="C-terminal effector domain of the bipartite response regulators"/>
    <property type="match status" value="1"/>
</dbReference>
<dbReference type="PROSITE" id="PS50043">
    <property type="entry name" value="HTH_LUXR_2"/>
    <property type="match status" value="1"/>
</dbReference>
<evidence type="ECO:0000256" key="1">
    <source>
        <dbReference type="ARBA" id="ARBA00022741"/>
    </source>
</evidence>
<comment type="caution">
    <text evidence="4">The sequence shown here is derived from an EMBL/GenBank/DDBJ whole genome shotgun (WGS) entry which is preliminary data.</text>
</comment>
<dbReference type="AlphaFoldDB" id="A0A7X0NY65"/>
<dbReference type="InterPro" id="IPR027417">
    <property type="entry name" value="P-loop_NTPase"/>
</dbReference>
<dbReference type="InterPro" id="IPR041664">
    <property type="entry name" value="AAA_16"/>
</dbReference>
<sequence length="904" mass="95930">MTPLAGGSVVSLIGREREAAAIDAMLERSPEQGDALIVRGPAGIGKTALLEAATSTARERGMAVMSTAGVEGEAHLPFAGLHLLLLPLQDAVAKLPARQREALNSAFGLGEARVEPFLIAMAVLTLLTEAAAAGPLLVVVDDVHWLDAPTVEALAFVARRIRADPIAVLFATRDDHPTHLDHCGLSELPLGGLDHAAAETLLDQRASRLGAGARRRVLAEADGNPLALVELPQVANGEPEPAVSGLLPLTARLERAFAVRLADLPPPTRALLLAAAADDGRHLATALAAGSLMTGEQLTVAALTPATERRLVELTASEFRFRHPLVRSAVYHRATPAERLAVHNALAEIHDADPDRQAWHRAAAVSHPDAAVATELVNVARRAHQRGAVVAAVAALRRSAQLTEGPALRANRLLQAAELAFELGGRDLLADLLTQVDPGVLTDLGQARLTWLQEVLEEGRTPLRRLVGTIESVSTLGDTALAMNFVRAAAIRCWWTEPGSDVRLRVAELAERLAPSADDPELLACLSLAAGLERGDQVIERLVRLRGTPFDGVQNRLLGVAATGVGAFDLAGGFLEAAVAELRAQGRLGPLTLALSSQVWEQIFCGDWAGANLVAGECERLARETGQSRWLAAALAARALLAGLRGQTDLGRALAAEAERALGPQGVASVLALVLHARGVIALCAGQYAEAFGHLRRIADPQDVAYHPRWRLWSVSELAEAAVGSGQEDAFRGILADMEKAVADAPAPLAHVGLRHARALLADAEPLYATALAADLTRWPTARARLWLAHGVWLRRHKRVKEARESLRIARDTCDALGLVALGERARRELRAAGEAAAGRTPAGSDNLSAQELQIARLAAAGLTNREIGQQLYLSHRTVSTHLYRIFPKLGISARAQLRDALGL</sequence>
<dbReference type="Pfam" id="PF13191">
    <property type="entry name" value="AAA_16"/>
    <property type="match status" value="1"/>
</dbReference>
<dbReference type="PANTHER" id="PTHR16305:SF35">
    <property type="entry name" value="TRANSCRIPTIONAL ACTIVATOR DOMAIN"/>
    <property type="match status" value="1"/>
</dbReference>
<dbReference type="RefSeq" id="WP_185105802.1">
    <property type="nucleotide sequence ID" value="NZ_JACHMI010000001.1"/>
</dbReference>
<dbReference type="Gene3D" id="3.40.50.300">
    <property type="entry name" value="P-loop containing nucleotide triphosphate hydrolases"/>
    <property type="match status" value="1"/>
</dbReference>
<dbReference type="CDD" id="cd06170">
    <property type="entry name" value="LuxR_C_like"/>
    <property type="match status" value="1"/>
</dbReference>
<name>A0A7X0NY65_9ACTN</name>
<evidence type="ECO:0000259" key="3">
    <source>
        <dbReference type="PROSITE" id="PS50043"/>
    </source>
</evidence>
<dbReference type="GO" id="GO:0005737">
    <property type="term" value="C:cytoplasm"/>
    <property type="evidence" value="ECO:0007669"/>
    <property type="project" value="TreeGrafter"/>
</dbReference>
<protein>
    <submittedName>
        <fullName evidence="4">ATP/maltotriose-dependent transcriptional regulator MalT</fullName>
    </submittedName>
</protein>
<dbReference type="Proteomes" id="UP000565579">
    <property type="component" value="Unassembled WGS sequence"/>
</dbReference>
<dbReference type="GO" id="GO:0006355">
    <property type="term" value="P:regulation of DNA-templated transcription"/>
    <property type="evidence" value="ECO:0007669"/>
    <property type="project" value="InterPro"/>
</dbReference>
<organism evidence="4 5">
    <name type="scientific">Nonomuraea rubra</name>
    <dbReference type="NCBI Taxonomy" id="46180"/>
    <lineage>
        <taxon>Bacteria</taxon>
        <taxon>Bacillati</taxon>
        <taxon>Actinomycetota</taxon>
        <taxon>Actinomycetes</taxon>
        <taxon>Streptosporangiales</taxon>
        <taxon>Streptosporangiaceae</taxon>
        <taxon>Nonomuraea</taxon>
    </lineage>
</organism>
<keyword evidence="1" id="KW-0547">Nucleotide-binding</keyword>
<evidence type="ECO:0000313" key="4">
    <source>
        <dbReference type="EMBL" id="MBB6551795.1"/>
    </source>
</evidence>
<dbReference type="Gene3D" id="1.10.10.10">
    <property type="entry name" value="Winged helix-like DNA-binding domain superfamily/Winged helix DNA-binding domain"/>
    <property type="match status" value="1"/>
</dbReference>
<dbReference type="GO" id="GO:0003677">
    <property type="term" value="F:DNA binding"/>
    <property type="evidence" value="ECO:0007669"/>
    <property type="project" value="InterPro"/>
</dbReference>
<dbReference type="InterPro" id="IPR036388">
    <property type="entry name" value="WH-like_DNA-bd_sf"/>
</dbReference>
<dbReference type="GO" id="GO:0005524">
    <property type="term" value="F:ATP binding"/>
    <property type="evidence" value="ECO:0007669"/>
    <property type="project" value="UniProtKB-KW"/>
</dbReference>
<dbReference type="SMART" id="SM00421">
    <property type="entry name" value="HTH_LUXR"/>
    <property type="match status" value="1"/>
</dbReference>
<dbReference type="PRINTS" id="PR00038">
    <property type="entry name" value="HTHLUXR"/>
</dbReference>
<dbReference type="PANTHER" id="PTHR16305">
    <property type="entry name" value="TESTICULAR SOLUBLE ADENYLYL CYCLASE"/>
    <property type="match status" value="1"/>
</dbReference>
<dbReference type="SUPFAM" id="SSF52540">
    <property type="entry name" value="P-loop containing nucleoside triphosphate hydrolases"/>
    <property type="match status" value="1"/>
</dbReference>